<reference evidence="1" key="1">
    <citation type="submission" date="2021-08" db="EMBL/GenBank/DDBJ databases">
        <authorList>
            <person name="Stevens D.C."/>
        </authorList>
    </citation>
    <scope>NUCLEOTIDE SEQUENCE</scope>
    <source>
        <strain evidence="1">DSM 53165</strain>
    </source>
</reference>
<dbReference type="EMBL" id="JAIRAU010000012">
    <property type="protein sequence ID" value="MBZ5710174.1"/>
    <property type="molecule type" value="Genomic_DNA"/>
</dbReference>
<dbReference type="SUPFAM" id="SSF88946">
    <property type="entry name" value="Sigma2 domain of RNA polymerase sigma factors"/>
    <property type="match status" value="1"/>
</dbReference>
<accession>A0ABS7TPM3</accession>
<dbReference type="Proteomes" id="UP001139031">
    <property type="component" value="Unassembled WGS sequence"/>
</dbReference>
<protein>
    <submittedName>
        <fullName evidence="1">Sigma-70 family RNA polymerase sigma factor</fullName>
    </submittedName>
</protein>
<keyword evidence="2" id="KW-1185">Reference proteome</keyword>
<name>A0ABS7TPM3_9BACT</name>
<proteinExistence type="predicted"/>
<gene>
    <name evidence="1" type="ORF">K7C98_12990</name>
</gene>
<organism evidence="1 2">
    <name type="scientific">Nannocystis pusilla</name>
    <dbReference type="NCBI Taxonomy" id="889268"/>
    <lineage>
        <taxon>Bacteria</taxon>
        <taxon>Pseudomonadati</taxon>
        <taxon>Myxococcota</taxon>
        <taxon>Polyangia</taxon>
        <taxon>Nannocystales</taxon>
        <taxon>Nannocystaceae</taxon>
        <taxon>Nannocystis</taxon>
    </lineage>
</organism>
<dbReference type="InterPro" id="IPR013325">
    <property type="entry name" value="RNA_pol_sigma_r2"/>
</dbReference>
<dbReference type="RefSeq" id="WP_224191946.1">
    <property type="nucleotide sequence ID" value="NZ_JAIRAU010000012.1"/>
</dbReference>
<evidence type="ECO:0000313" key="1">
    <source>
        <dbReference type="EMBL" id="MBZ5710174.1"/>
    </source>
</evidence>
<sequence>MTEVEPAPDVEAELRALCDEQRWHDAATWIVQRYGRELLTYVVAIGRSEIDGAEAFAQFTEDLWRGLPRFRWQCAARTWCYTLARNALFRVRRTTRRGAPVVALSDAPEVGRLAEQVRSATITYLRTQVKDAVAELREQLAPDDQAILILRVDRRLSWLDVARALAGEDELADDELVRRSATLRKRFGRIKSDLKKLLEPRVRGA</sequence>
<dbReference type="Gene3D" id="1.10.1740.10">
    <property type="match status" value="1"/>
</dbReference>
<evidence type="ECO:0000313" key="2">
    <source>
        <dbReference type="Proteomes" id="UP001139031"/>
    </source>
</evidence>
<comment type="caution">
    <text evidence="1">The sequence shown here is derived from an EMBL/GenBank/DDBJ whole genome shotgun (WGS) entry which is preliminary data.</text>
</comment>